<evidence type="ECO:0000313" key="1">
    <source>
        <dbReference type="EMBL" id="PVG81164.1"/>
    </source>
</evidence>
<dbReference type="Proteomes" id="UP000246018">
    <property type="component" value="Unassembled WGS sequence"/>
</dbReference>
<proteinExistence type="predicted"/>
<dbReference type="AlphaFoldDB" id="A0A2T8F623"/>
<evidence type="ECO:0000313" key="2">
    <source>
        <dbReference type="Proteomes" id="UP000246018"/>
    </source>
</evidence>
<accession>A0A2T8F623</accession>
<reference evidence="1 2" key="1">
    <citation type="submission" date="2018-04" db="EMBL/GenBank/DDBJ databases">
        <title>Genome of Nocardioides gansuensis WSJ-1.</title>
        <authorList>
            <person name="Wu S."/>
            <person name="Wang G."/>
        </authorList>
    </citation>
    <scope>NUCLEOTIDE SEQUENCE [LARGE SCALE GENOMIC DNA]</scope>
    <source>
        <strain evidence="1 2">WSJ-1</strain>
    </source>
</reference>
<organism evidence="1 2">
    <name type="scientific">Nocardioides gansuensis</name>
    <dbReference type="NCBI Taxonomy" id="2138300"/>
    <lineage>
        <taxon>Bacteria</taxon>
        <taxon>Bacillati</taxon>
        <taxon>Actinomycetota</taxon>
        <taxon>Actinomycetes</taxon>
        <taxon>Propionibacteriales</taxon>
        <taxon>Nocardioidaceae</taxon>
        <taxon>Nocardioides</taxon>
    </lineage>
</organism>
<comment type="caution">
    <text evidence="1">The sequence shown here is derived from an EMBL/GenBank/DDBJ whole genome shotgun (WGS) entry which is preliminary data.</text>
</comment>
<dbReference type="SUPFAM" id="SSF103247">
    <property type="entry name" value="TT1751-like"/>
    <property type="match status" value="1"/>
</dbReference>
<keyword evidence="2" id="KW-1185">Reference proteome</keyword>
<name>A0A2T8F623_9ACTN</name>
<gene>
    <name evidence="1" type="ORF">DDE18_18595</name>
</gene>
<dbReference type="InterPro" id="IPR035923">
    <property type="entry name" value="TT1751-like_sf"/>
</dbReference>
<sequence length="185" mass="20564">MPSGDPGGSAASSKDIEVTTYGTKRYEIDTHERYEDFVARFETAVPMVSPDLWIGAADWDEVVANTTAAATNGFLIYAKYTQWPWANISGTTGLDNRRGAMYLMGNHVIAETMYRYNPGVMIHAPLRPMIFEDEQGDAVFLIERPSDQFAAYGDKRIAEVGLLLDRKLARLLEVLEVPVPSGLTR</sequence>
<evidence type="ECO:0008006" key="3">
    <source>
        <dbReference type="Google" id="ProtNLM"/>
    </source>
</evidence>
<dbReference type="EMBL" id="QDGZ01000009">
    <property type="protein sequence ID" value="PVG81164.1"/>
    <property type="molecule type" value="Genomic_DNA"/>
</dbReference>
<protein>
    <recommendedName>
        <fullName evidence="3">DUF302 domain-containing protein</fullName>
    </recommendedName>
</protein>